<feature type="transmembrane region" description="Helical" evidence="2">
    <location>
        <begin position="35"/>
        <end position="60"/>
    </location>
</feature>
<dbReference type="RefSeq" id="WP_203671657.1">
    <property type="nucleotide sequence ID" value="NZ_BONP01000004.1"/>
</dbReference>
<evidence type="ECO:0008006" key="5">
    <source>
        <dbReference type="Google" id="ProtNLM"/>
    </source>
</evidence>
<feature type="region of interest" description="Disordered" evidence="1">
    <location>
        <begin position="1"/>
        <end position="26"/>
    </location>
</feature>
<sequence length="167" mass="16772">MTAGATGALDDGRGQDASTPLFPDRGRRPVGPWSTMLLVIHSVACLAAGGMTVVGVHLTVQQVVALRSAPDDSRIELLGVALAAGTALLGGALLAVTAVLVVLTVVGRRRAAQGRTRLLFGVSVAGSVLAVLAVLPTTADPAYVAFLGVLVGPYLVATVGTAVVTRP</sequence>
<accession>A0ABQ4DIN0</accession>
<keyword evidence="4" id="KW-1185">Reference proteome</keyword>
<evidence type="ECO:0000256" key="1">
    <source>
        <dbReference type="SAM" id="MobiDB-lite"/>
    </source>
</evidence>
<evidence type="ECO:0000313" key="4">
    <source>
        <dbReference type="Proteomes" id="UP000614741"/>
    </source>
</evidence>
<keyword evidence="2" id="KW-0472">Membrane</keyword>
<reference evidence="3 4" key="1">
    <citation type="submission" date="2021-01" db="EMBL/GenBank/DDBJ databases">
        <title>Whole genome shotgun sequence of Cellulomonas phragmiteti NBRC 110785.</title>
        <authorList>
            <person name="Komaki H."/>
            <person name="Tamura T."/>
        </authorList>
    </citation>
    <scope>NUCLEOTIDE SEQUENCE [LARGE SCALE GENOMIC DNA]</scope>
    <source>
        <strain evidence="3 4">NBRC 110785</strain>
    </source>
</reference>
<comment type="caution">
    <text evidence="3">The sequence shown here is derived from an EMBL/GenBank/DDBJ whole genome shotgun (WGS) entry which is preliminary data.</text>
</comment>
<proteinExistence type="predicted"/>
<feature type="transmembrane region" description="Helical" evidence="2">
    <location>
        <begin position="118"/>
        <end position="136"/>
    </location>
</feature>
<feature type="transmembrane region" description="Helical" evidence="2">
    <location>
        <begin position="80"/>
        <end position="106"/>
    </location>
</feature>
<dbReference type="EMBL" id="BONP01000004">
    <property type="protein sequence ID" value="GIG39193.1"/>
    <property type="molecule type" value="Genomic_DNA"/>
</dbReference>
<dbReference type="Proteomes" id="UP000614741">
    <property type="component" value="Unassembled WGS sequence"/>
</dbReference>
<keyword evidence="2" id="KW-0812">Transmembrane</keyword>
<keyword evidence="2" id="KW-1133">Transmembrane helix</keyword>
<protein>
    <recommendedName>
        <fullName evidence="5">Integral membrane protein</fullName>
    </recommendedName>
</protein>
<evidence type="ECO:0000313" key="3">
    <source>
        <dbReference type="EMBL" id="GIG39193.1"/>
    </source>
</evidence>
<organism evidence="3 4">
    <name type="scientific">Cellulomonas phragmiteti</name>
    <dbReference type="NCBI Taxonomy" id="478780"/>
    <lineage>
        <taxon>Bacteria</taxon>
        <taxon>Bacillati</taxon>
        <taxon>Actinomycetota</taxon>
        <taxon>Actinomycetes</taxon>
        <taxon>Micrococcales</taxon>
        <taxon>Cellulomonadaceae</taxon>
        <taxon>Cellulomonas</taxon>
    </lineage>
</organism>
<feature type="transmembrane region" description="Helical" evidence="2">
    <location>
        <begin position="142"/>
        <end position="164"/>
    </location>
</feature>
<name>A0ABQ4DIN0_9CELL</name>
<gene>
    <name evidence="3" type="ORF">Cph01nite_09550</name>
</gene>
<evidence type="ECO:0000256" key="2">
    <source>
        <dbReference type="SAM" id="Phobius"/>
    </source>
</evidence>